<dbReference type="InterPro" id="IPR050678">
    <property type="entry name" value="DNA_Partitioning_ATPase"/>
</dbReference>
<dbReference type="Pfam" id="PF01656">
    <property type="entry name" value="CbiA"/>
    <property type="match status" value="1"/>
</dbReference>
<dbReference type="InterPro" id="IPR027417">
    <property type="entry name" value="P-loop_NTPase"/>
</dbReference>
<name>A0A414Q2N2_FUSMR</name>
<dbReference type="RefSeq" id="WP_118233924.1">
    <property type="nucleotide sequence ID" value="NZ_JADYUV010000017.1"/>
</dbReference>
<comment type="caution">
    <text evidence="2">The sequence shown here is derived from an EMBL/GenBank/DDBJ whole genome shotgun (WGS) entry which is preliminary data.</text>
</comment>
<dbReference type="PANTHER" id="PTHR13696">
    <property type="entry name" value="P-LOOP CONTAINING NUCLEOSIDE TRIPHOSPHATE HYDROLASE"/>
    <property type="match status" value="1"/>
</dbReference>
<evidence type="ECO:0000313" key="2">
    <source>
        <dbReference type="EMBL" id="RHF75060.1"/>
    </source>
</evidence>
<proteinExistence type="predicted"/>
<gene>
    <name evidence="2" type="ORF">DW663_01320</name>
</gene>
<dbReference type="CDD" id="cd02042">
    <property type="entry name" value="ParAB_family"/>
    <property type="match status" value="1"/>
</dbReference>
<dbReference type="Proteomes" id="UP000284676">
    <property type="component" value="Unassembled WGS sequence"/>
</dbReference>
<evidence type="ECO:0000259" key="1">
    <source>
        <dbReference type="Pfam" id="PF01656"/>
    </source>
</evidence>
<dbReference type="SUPFAM" id="SSF52540">
    <property type="entry name" value="P-loop containing nucleoside triphosphate hydrolases"/>
    <property type="match status" value="1"/>
</dbReference>
<feature type="domain" description="CobQ/CobB/MinD/ParA nucleotide binding" evidence="1">
    <location>
        <begin position="7"/>
        <end position="210"/>
    </location>
</feature>
<protein>
    <submittedName>
        <fullName evidence="2">ParA family protein</fullName>
    </submittedName>
</protein>
<organism evidence="2 3">
    <name type="scientific">Fusobacterium mortiferum</name>
    <dbReference type="NCBI Taxonomy" id="850"/>
    <lineage>
        <taxon>Bacteria</taxon>
        <taxon>Fusobacteriati</taxon>
        <taxon>Fusobacteriota</taxon>
        <taxon>Fusobacteriia</taxon>
        <taxon>Fusobacteriales</taxon>
        <taxon>Fusobacteriaceae</taxon>
        <taxon>Fusobacterium</taxon>
    </lineage>
</organism>
<dbReference type="PANTHER" id="PTHR13696:SF52">
    <property type="entry name" value="PARA FAMILY PROTEIN CT_582"/>
    <property type="match status" value="1"/>
</dbReference>
<reference evidence="2 3" key="1">
    <citation type="submission" date="2018-08" db="EMBL/GenBank/DDBJ databases">
        <title>A genome reference for cultivated species of the human gut microbiota.</title>
        <authorList>
            <person name="Zou Y."/>
            <person name="Xue W."/>
            <person name="Luo G."/>
        </authorList>
    </citation>
    <scope>NUCLEOTIDE SEQUENCE [LARGE SCALE GENOMIC DNA]</scope>
    <source>
        <strain evidence="2 3">AM25-1</strain>
    </source>
</reference>
<dbReference type="InterPro" id="IPR002586">
    <property type="entry name" value="CobQ/CobB/MinD/ParA_Nub-bd_dom"/>
</dbReference>
<dbReference type="AlphaFoldDB" id="A0A414Q2N2"/>
<accession>A0A414Q2N2</accession>
<dbReference type="EMBL" id="QRHL01000001">
    <property type="protein sequence ID" value="RHF75060.1"/>
    <property type="molecule type" value="Genomic_DNA"/>
</dbReference>
<dbReference type="Gene3D" id="3.40.50.300">
    <property type="entry name" value="P-loop containing nucleotide triphosphate hydrolases"/>
    <property type="match status" value="1"/>
</dbReference>
<evidence type="ECO:0000313" key="3">
    <source>
        <dbReference type="Proteomes" id="UP000284676"/>
    </source>
</evidence>
<sequence>MSRVVLIKANKGGVGKSWITLQLAHKAALDGSKVIIITSDSQNNILDFSGNGSLTPLGLDEWLKSGNGGFTELRKNLYYIPFHSAVLPEELEVRFESFINVLKGEFDYIFIDSTPVLNLDKKFIDLADEVVIPTFLDQVTLGSIITLMEQISPKSKVKAIIPNRTGRTKLEKEYYSLLKEIISYAPSIFLSVPIKQSSFISRAIDEGKTIWEYRTKEAKALQELFLQVLEVL</sequence>